<dbReference type="HAMAP" id="MF_00173">
    <property type="entry name" value="Arg_repressor"/>
    <property type="match status" value="1"/>
</dbReference>
<evidence type="ECO:0000313" key="14">
    <source>
        <dbReference type="Proteomes" id="UP000242637"/>
    </source>
</evidence>
<dbReference type="GO" id="GO:0005737">
    <property type="term" value="C:cytoplasm"/>
    <property type="evidence" value="ECO:0007669"/>
    <property type="project" value="UniProtKB-SubCell"/>
</dbReference>
<dbReference type="GO" id="GO:0003700">
    <property type="term" value="F:DNA-binding transcription factor activity"/>
    <property type="evidence" value="ECO:0007669"/>
    <property type="project" value="UniProtKB-UniRule"/>
</dbReference>
<comment type="function">
    <text evidence="8">Regulates arginine biosynthesis genes.</text>
</comment>
<evidence type="ECO:0000256" key="9">
    <source>
        <dbReference type="NCBIfam" id="TIGR01529"/>
    </source>
</evidence>
<evidence type="ECO:0000256" key="1">
    <source>
        <dbReference type="ARBA" id="ARBA00004496"/>
    </source>
</evidence>
<dbReference type="InterPro" id="IPR036390">
    <property type="entry name" value="WH_DNA-bd_sf"/>
</dbReference>
<keyword evidence="8" id="KW-0028">Amino-acid biosynthesis</keyword>
<dbReference type="KEGG" id="dco:SAMEA4475696_1116"/>
<dbReference type="InterPro" id="IPR036251">
    <property type="entry name" value="Arg_repress_C_sf"/>
</dbReference>
<keyword evidence="8" id="KW-0055">Arginine biosynthesis</keyword>
<name>A0A239VFE0_9MICO</name>
<evidence type="ECO:0000313" key="13">
    <source>
        <dbReference type="EMBL" id="STD05809.1"/>
    </source>
</evidence>
<dbReference type="EMBL" id="UFYA01000001">
    <property type="protein sequence ID" value="STD05809.1"/>
    <property type="molecule type" value="Genomic_DNA"/>
</dbReference>
<dbReference type="PANTHER" id="PTHR34471">
    <property type="entry name" value="ARGININE REPRESSOR"/>
    <property type="match status" value="1"/>
</dbReference>
<dbReference type="InterPro" id="IPR001669">
    <property type="entry name" value="Arg_repress"/>
</dbReference>
<dbReference type="Gene3D" id="1.10.10.10">
    <property type="entry name" value="Winged helix-like DNA-binding domain superfamily/Winged helix DNA-binding domain"/>
    <property type="match status" value="1"/>
</dbReference>
<dbReference type="GO" id="GO:0006526">
    <property type="term" value="P:L-arginine biosynthetic process"/>
    <property type="evidence" value="ECO:0007669"/>
    <property type="project" value="UniProtKB-UniPathway"/>
</dbReference>
<feature type="domain" description="Arginine repressor DNA-binding" evidence="10">
    <location>
        <begin position="7"/>
        <end position="72"/>
    </location>
</feature>
<evidence type="ECO:0000259" key="11">
    <source>
        <dbReference type="Pfam" id="PF02863"/>
    </source>
</evidence>
<dbReference type="Proteomes" id="UP000254118">
    <property type="component" value="Unassembled WGS sequence"/>
</dbReference>
<dbReference type="Pfam" id="PF01316">
    <property type="entry name" value="Arg_repressor"/>
    <property type="match status" value="1"/>
</dbReference>
<evidence type="ECO:0000256" key="7">
    <source>
        <dbReference type="ARBA" id="ARBA00023163"/>
    </source>
</evidence>
<dbReference type="GO" id="GO:0051259">
    <property type="term" value="P:protein complex oligomerization"/>
    <property type="evidence" value="ECO:0007669"/>
    <property type="project" value="InterPro"/>
</dbReference>
<comment type="pathway">
    <text evidence="8">Amino-acid biosynthesis; L-arginine biosynthesis [regulation].</text>
</comment>
<dbReference type="Pfam" id="PF02863">
    <property type="entry name" value="Arg_repressor_C"/>
    <property type="match status" value="1"/>
</dbReference>
<dbReference type="UniPathway" id="UPA00068"/>
<evidence type="ECO:0000259" key="10">
    <source>
        <dbReference type="Pfam" id="PF01316"/>
    </source>
</evidence>
<evidence type="ECO:0000313" key="12">
    <source>
        <dbReference type="EMBL" id="SNV20877.1"/>
    </source>
</evidence>
<dbReference type="GO" id="GO:0034618">
    <property type="term" value="F:arginine binding"/>
    <property type="evidence" value="ECO:0007669"/>
    <property type="project" value="InterPro"/>
</dbReference>
<dbReference type="InterPro" id="IPR020899">
    <property type="entry name" value="Arg_repress_C"/>
</dbReference>
<dbReference type="InterPro" id="IPR020900">
    <property type="entry name" value="Arg_repress_DNA-bd"/>
</dbReference>
<evidence type="ECO:0000256" key="8">
    <source>
        <dbReference type="HAMAP-Rule" id="MF_00173"/>
    </source>
</evidence>
<dbReference type="OrthoDB" id="7060358at2"/>
<dbReference type="NCBIfam" id="TIGR01529">
    <property type="entry name" value="argR_whole"/>
    <property type="match status" value="1"/>
</dbReference>
<accession>A0A239VFE0</accession>
<keyword evidence="7 8" id="KW-0804">Transcription</keyword>
<keyword evidence="6 8" id="KW-0238">DNA-binding</keyword>
<protein>
    <recommendedName>
        <fullName evidence="8 9">Arginine repressor</fullName>
    </recommendedName>
</protein>
<reference evidence="12 14" key="1">
    <citation type="submission" date="2017-06" db="EMBL/GenBank/DDBJ databases">
        <authorList>
            <consortium name="Pathogen Informatics"/>
        </authorList>
    </citation>
    <scope>NUCLEOTIDE SEQUENCE [LARGE SCALE GENOMIC DNA]</scope>
    <source>
        <strain evidence="12 14">NCTC13039</strain>
    </source>
</reference>
<dbReference type="SUPFAM" id="SSF46785">
    <property type="entry name" value="Winged helix' DNA-binding domain"/>
    <property type="match status" value="1"/>
</dbReference>
<dbReference type="GO" id="GO:1900079">
    <property type="term" value="P:regulation of arginine biosynthetic process"/>
    <property type="evidence" value="ECO:0007669"/>
    <property type="project" value="UniProtKB-UniRule"/>
</dbReference>
<dbReference type="PRINTS" id="PR01467">
    <property type="entry name" value="ARGREPRESSOR"/>
</dbReference>
<dbReference type="PANTHER" id="PTHR34471:SF1">
    <property type="entry name" value="ARGININE REPRESSOR"/>
    <property type="match status" value="1"/>
</dbReference>
<gene>
    <name evidence="12" type="primary">argR_1</name>
    <name evidence="8" type="synonym">argR</name>
    <name evidence="13" type="ORF">NCTC7915_00491</name>
    <name evidence="12" type="ORF">SAMEA4475696_01116</name>
</gene>
<evidence type="ECO:0000256" key="3">
    <source>
        <dbReference type="ARBA" id="ARBA00022490"/>
    </source>
</evidence>
<sequence length="179" mass="19018">MDMAARTKAARHRLIARIISATHIHSQRELSKSLEAHGVIVTQATLSRDLKEMRATKMRAAGGAQVYVIPEAGAPGQMRLEDGSGLTSRFTQRLCKLTADLVVSIAYAHTDVVLQTPPGAAQLLASAIDDAMLPGVLGTVAGDDTILIPAIDEESAARIAHQFVHLSSAEAPNNGRINH</sequence>
<evidence type="ECO:0000256" key="6">
    <source>
        <dbReference type="ARBA" id="ARBA00023125"/>
    </source>
</evidence>
<dbReference type="SUPFAM" id="SSF55252">
    <property type="entry name" value="C-terminal domain of arginine repressor"/>
    <property type="match status" value="1"/>
</dbReference>
<proteinExistence type="inferred from homology"/>
<keyword evidence="14" id="KW-1185">Reference proteome</keyword>
<dbReference type="GO" id="GO:0003677">
    <property type="term" value="F:DNA binding"/>
    <property type="evidence" value="ECO:0007669"/>
    <property type="project" value="UniProtKB-KW"/>
</dbReference>
<evidence type="ECO:0000256" key="4">
    <source>
        <dbReference type="ARBA" id="ARBA00022491"/>
    </source>
</evidence>
<dbReference type="InterPro" id="IPR036388">
    <property type="entry name" value="WH-like_DNA-bd_sf"/>
</dbReference>
<dbReference type="Proteomes" id="UP000242637">
    <property type="component" value="Chromosome 1"/>
</dbReference>
<comment type="subcellular location">
    <subcellularLocation>
        <location evidence="1 8">Cytoplasm</location>
    </subcellularLocation>
</comment>
<keyword evidence="4 8" id="KW-0678">Repressor</keyword>
<feature type="domain" description="Arginine repressor C-terminal" evidence="11">
    <location>
        <begin position="100"/>
        <end position="163"/>
    </location>
</feature>
<evidence type="ECO:0000256" key="5">
    <source>
        <dbReference type="ARBA" id="ARBA00023015"/>
    </source>
</evidence>
<keyword evidence="3 8" id="KW-0963">Cytoplasm</keyword>
<dbReference type="STRING" id="1121387.GCA_000429885_00972"/>
<organism evidence="12 14">
    <name type="scientific">Dermatophilus congolensis</name>
    <dbReference type="NCBI Taxonomy" id="1863"/>
    <lineage>
        <taxon>Bacteria</taxon>
        <taxon>Bacillati</taxon>
        <taxon>Actinomycetota</taxon>
        <taxon>Actinomycetes</taxon>
        <taxon>Micrococcales</taxon>
        <taxon>Dermatophilaceae</taxon>
        <taxon>Dermatophilus</taxon>
    </lineage>
</organism>
<comment type="similarity">
    <text evidence="2 8">Belongs to the ArgR family.</text>
</comment>
<evidence type="ECO:0000313" key="15">
    <source>
        <dbReference type="Proteomes" id="UP000254118"/>
    </source>
</evidence>
<reference evidence="13 15" key="2">
    <citation type="submission" date="2018-06" db="EMBL/GenBank/DDBJ databases">
        <authorList>
            <consortium name="Pathogen Informatics"/>
            <person name="Doyle S."/>
        </authorList>
    </citation>
    <scope>NUCLEOTIDE SEQUENCE [LARGE SCALE GENOMIC DNA]</scope>
    <source>
        <strain evidence="13 15">NCTC7915</strain>
    </source>
</reference>
<dbReference type="EMBL" id="LT906453">
    <property type="protein sequence ID" value="SNV20877.1"/>
    <property type="molecule type" value="Genomic_DNA"/>
</dbReference>
<keyword evidence="5 8" id="KW-0805">Transcription regulation</keyword>
<evidence type="ECO:0000256" key="2">
    <source>
        <dbReference type="ARBA" id="ARBA00008316"/>
    </source>
</evidence>
<dbReference type="AlphaFoldDB" id="A0A239VFE0"/>
<dbReference type="Gene3D" id="3.30.1360.40">
    <property type="match status" value="1"/>
</dbReference>